<evidence type="ECO:0000313" key="2">
    <source>
        <dbReference type="EMBL" id="MEQ3538493.1"/>
    </source>
</evidence>
<accession>A0ABV1JSR2</accession>
<evidence type="ECO:0000256" key="1">
    <source>
        <dbReference type="SAM" id="MobiDB-lite"/>
    </source>
</evidence>
<comment type="caution">
    <text evidence="2">The sequence shown here is derived from an EMBL/GenBank/DDBJ whole genome shotgun (WGS) entry which is preliminary data.</text>
</comment>
<gene>
    <name evidence="2" type="ORF">WHI96_06655</name>
</gene>
<name>A0ABV1JSR2_9PSEU</name>
<proteinExistence type="predicted"/>
<evidence type="ECO:0000313" key="3">
    <source>
        <dbReference type="Proteomes" id="UP001464923"/>
    </source>
</evidence>
<keyword evidence="3" id="KW-1185">Reference proteome</keyword>
<protein>
    <submittedName>
        <fullName evidence="2">Uncharacterized protein</fullName>
    </submittedName>
</protein>
<organism evidence="2 3">
    <name type="scientific">Pseudonocardia tropica</name>
    <dbReference type="NCBI Taxonomy" id="681289"/>
    <lineage>
        <taxon>Bacteria</taxon>
        <taxon>Bacillati</taxon>
        <taxon>Actinomycetota</taxon>
        <taxon>Actinomycetes</taxon>
        <taxon>Pseudonocardiales</taxon>
        <taxon>Pseudonocardiaceae</taxon>
        <taxon>Pseudonocardia</taxon>
    </lineage>
</organism>
<dbReference type="EMBL" id="JBEDNP010000003">
    <property type="protein sequence ID" value="MEQ3538493.1"/>
    <property type="molecule type" value="Genomic_DNA"/>
</dbReference>
<dbReference type="RefSeq" id="WP_345642590.1">
    <property type="nucleotide sequence ID" value="NZ_BAABLY010000008.1"/>
</dbReference>
<sequence>MAVPAVVVAVGAVVTTVRTGDSGARAAWTGQVAERPLGGSPGEPDGGLTARAP</sequence>
<reference evidence="2 3" key="1">
    <citation type="submission" date="2024-03" db="EMBL/GenBank/DDBJ databases">
        <title>Draft genome sequence of Pseudonocardia tropica JCM 19149.</title>
        <authorList>
            <person name="Butdee W."/>
            <person name="Duangmal K."/>
        </authorList>
    </citation>
    <scope>NUCLEOTIDE SEQUENCE [LARGE SCALE GENOMIC DNA]</scope>
    <source>
        <strain evidence="2 3">JCM 19149</strain>
    </source>
</reference>
<feature type="region of interest" description="Disordered" evidence="1">
    <location>
        <begin position="20"/>
        <end position="53"/>
    </location>
</feature>
<dbReference type="Proteomes" id="UP001464923">
    <property type="component" value="Unassembled WGS sequence"/>
</dbReference>